<reference evidence="2 3" key="1">
    <citation type="submission" date="2019-12" db="EMBL/GenBank/DDBJ databases">
        <title>Spirosoma sp. HMF4905 genome sequencing and assembly.</title>
        <authorList>
            <person name="Kang H."/>
            <person name="Cha I."/>
            <person name="Kim H."/>
            <person name="Joh K."/>
        </authorList>
    </citation>
    <scope>NUCLEOTIDE SEQUENCE [LARGE SCALE GENOMIC DNA]</scope>
    <source>
        <strain evidence="2 3">HMF4905</strain>
    </source>
</reference>
<dbReference type="Proteomes" id="UP000436006">
    <property type="component" value="Unassembled WGS sequence"/>
</dbReference>
<evidence type="ECO:0008006" key="4">
    <source>
        <dbReference type="Google" id="ProtNLM"/>
    </source>
</evidence>
<comment type="caution">
    <text evidence="2">The sequence shown here is derived from an EMBL/GenBank/DDBJ whole genome shotgun (WGS) entry which is preliminary data.</text>
</comment>
<feature type="signal peptide" evidence="1">
    <location>
        <begin position="1"/>
        <end position="18"/>
    </location>
</feature>
<evidence type="ECO:0000313" key="3">
    <source>
        <dbReference type="Proteomes" id="UP000436006"/>
    </source>
</evidence>
<accession>A0A7K1SAV0</accession>
<protein>
    <recommendedName>
        <fullName evidence="4">Lipocalin-like domain-containing protein</fullName>
    </recommendedName>
</protein>
<dbReference type="PROSITE" id="PS51257">
    <property type="entry name" value="PROKAR_LIPOPROTEIN"/>
    <property type="match status" value="1"/>
</dbReference>
<organism evidence="2 3">
    <name type="scientific">Spirosoma arboris</name>
    <dbReference type="NCBI Taxonomy" id="2682092"/>
    <lineage>
        <taxon>Bacteria</taxon>
        <taxon>Pseudomonadati</taxon>
        <taxon>Bacteroidota</taxon>
        <taxon>Cytophagia</taxon>
        <taxon>Cytophagales</taxon>
        <taxon>Cytophagaceae</taxon>
        <taxon>Spirosoma</taxon>
    </lineage>
</organism>
<evidence type="ECO:0000256" key="1">
    <source>
        <dbReference type="SAM" id="SignalP"/>
    </source>
</evidence>
<keyword evidence="1" id="KW-0732">Signal</keyword>
<sequence>MKNVLFLLLLGLTIAACSKSTDPTPDAGSQVAGTYTMSYVEADSAGIVLYKYTLPYTVSSTTLAGTLTARRDSANAVFLTQTIKLTGQSDQTSIIGEISLRTNGTGYDMYLSNQKIGTADGKTISIDDQQTDATTGIKYRDILTAAK</sequence>
<dbReference type="EMBL" id="WPIN01000004">
    <property type="protein sequence ID" value="MVM30929.1"/>
    <property type="molecule type" value="Genomic_DNA"/>
</dbReference>
<evidence type="ECO:0000313" key="2">
    <source>
        <dbReference type="EMBL" id="MVM30929.1"/>
    </source>
</evidence>
<keyword evidence="3" id="KW-1185">Reference proteome</keyword>
<gene>
    <name evidence="2" type="ORF">GO755_12880</name>
</gene>
<name>A0A7K1SAV0_9BACT</name>
<dbReference type="AlphaFoldDB" id="A0A7K1SAV0"/>
<feature type="chain" id="PRO_5029677199" description="Lipocalin-like domain-containing protein" evidence="1">
    <location>
        <begin position="19"/>
        <end position="147"/>
    </location>
</feature>
<proteinExistence type="predicted"/>